<gene>
    <name evidence="2" type="ORF">OG375_05010</name>
</gene>
<accession>A0ABZ1PHW8</accession>
<sequence length="91" mass="9090">MRLVRLLVVLGVALLFGQGVALMPAPDAVQRAGKMPESAALRGFVALVHRYADAYQADPRLGGRSLSGPAAPAPSAGRPAPDGPSAGSSGG</sequence>
<organism evidence="2 3">
    <name type="scientific">Micromonospora zamorensis</name>
    <dbReference type="NCBI Taxonomy" id="709883"/>
    <lineage>
        <taxon>Bacteria</taxon>
        <taxon>Bacillati</taxon>
        <taxon>Actinomycetota</taxon>
        <taxon>Actinomycetes</taxon>
        <taxon>Micromonosporales</taxon>
        <taxon>Micromonosporaceae</taxon>
        <taxon>Micromonospora</taxon>
    </lineage>
</organism>
<evidence type="ECO:0000313" key="2">
    <source>
        <dbReference type="EMBL" id="WUI83706.1"/>
    </source>
</evidence>
<evidence type="ECO:0000256" key="1">
    <source>
        <dbReference type="SAM" id="MobiDB-lite"/>
    </source>
</evidence>
<dbReference type="Proteomes" id="UP001346877">
    <property type="component" value="Chromosome"/>
</dbReference>
<protein>
    <submittedName>
        <fullName evidence="2">Uncharacterized protein</fullName>
    </submittedName>
</protein>
<dbReference type="EMBL" id="CP107941">
    <property type="protein sequence ID" value="WUI83706.1"/>
    <property type="molecule type" value="Genomic_DNA"/>
</dbReference>
<dbReference type="RefSeq" id="WP_328373037.1">
    <property type="nucleotide sequence ID" value="NZ_CP107936.1"/>
</dbReference>
<name>A0ABZ1PHW8_9ACTN</name>
<reference evidence="2 3" key="1">
    <citation type="submission" date="2022-10" db="EMBL/GenBank/DDBJ databases">
        <title>The complete genomes of actinobacterial strains from the NBC collection.</title>
        <authorList>
            <person name="Joergensen T.S."/>
            <person name="Alvarez Arevalo M."/>
            <person name="Sterndorff E.B."/>
            <person name="Faurdal D."/>
            <person name="Vuksanovic O."/>
            <person name="Mourched A.-S."/>
            <person name="Charusanti P."/>
            <person name="Shaw S."/>
            <person name="Blin K."/>
            <person name="Weber T."/>
        </authorList>
    </citation>
    <scope>NUCLEOTIDE SEQUENCE [LARGE SCALE GENOMIC DNA]</scope>
    <source>
        <strain evidence="2 3">NBC_00396</strain>
    </source>
</reference>
<keyword evidence="3" id="KW-1185">Reference proteome</keyword>
<evidence type="ECO:0000313" key="3">
    <source>
        <dbReference type="Proteomes" id="UP001346877"/>
    </source>
</evidence>
<feature type="region of interest" description="Disordered" evidence="1">
    <location>
        <begin position="59"/>
        <end position="91"/>
    </location>
</feature>
<feature type="compositionally biased region" description="Low complexity" evidence="1">
    <location>
        <begin position="62"/>
        <end position="91"/>
    </location>
</feature>
<proteinExistence type="predicted"/>